<dbReference type="Proteomes" id="UP001589627">
    <property type="component" value="Unassembled WGS sequence"/>
</dbReference>
<dbReference type="EMBL" id="JBHLZP010000295">
    <property type="protein sequence ID" value="MFB9836628.1"/>
    <property type="molecule type" value="Genomic_DNA"/>
</dbReference>
<feature type="transmembrane region" description="Helical" evidence="1">
    <location>
        <begin position="12"/>
        <end position="29"/>
    </location>
</feature>
<comment type="caution">
    <text evidence="2">The sequence shown here is derived from an EMBL/GenBank/DDBJ whole genome shotgun (WGS) entry which is preliminary data.</text>
</comment>
<proteinExistence type="predicted"/>
<keyword evidence="1" id="KW-0812">Transmembrane</keyword>
<evidence type="ECO:0000313" key="3">
    <source>
        <dbReference type="Proteomes" id="UP001589627"/>
    </source>
</evidence>
<keyword evidence="1" id="KW-0472">Membrane</keyword>
<evidence type="ECO:0000313" key="2">
    <source>
        <dbReference type="EMBL" id="MFB9836628.1"/>
    </source>
</evidence>
<accession>A0ABV5YPR4</accession>
<protein>
    <recommendedName>
        <fullName evidence="4">DUF998 domain-containing protein</fullName>
    </recommendedName>
</protein>
<organism evidence="2 3">
    <name type="scientific">Actinoallomurus acaciae</name>
    <dbReference type="NCBI Taxonomy" id="502577"/>
    <lineage>
        <taxon>Bacteria</taxon>
        <taxon>Bacillati</taxon>
        <taxon>Actinomycetota</taxon>
        <taxon>Actinomycetes</taxon>
        <taxon>Streptosporangiales</taxon>
        <taxon>Thermomonosporaceae</taxon>
        <taxon>Actinoallomurus</taxon>
    </lineage>
</organism>
<gene>
    <name evidence="2" type="ORF">ACFFNX_31085</name>
</gene>
<sequence>MPSPRQPVLSPGPVLALLASLATLAWWGFVGLASENFGSDCVLLGEFSAVGDHCRAVNQAARAALPWLVLGAFAGAVLGLCVPRPVPVVRRAAVTLTMLCAASAFGVGGWALWLSP</sequence>
<name>A0ABV5YPR4_9ACTN</name>
<feature type="transmembrane region" description="Helical" evidence="1">
    <location>
        <begin position="94"/>
        <end position="113"/>
    </location>
</feature>
<reference evidence="2 3" key="1">
    <citation type="submission" date="2024-09" db="EMBL/GenBank/DDBJ databases">
        <authorList>
            <person name="Sun Q."/>
            <person name="Mori K."/>
        </authorList>
    </citation>
    <scope>NUCLEOTIDE SEQUENCE [LARGE SCALE GENOMIC DNA]</scope>
    <source>
        <strain evidence="2 3">TBRC 0563</strain>
    </source>
</reference>
<evidence type="ECO:0000256" key="1">
    <source>
        <dbReference type="SAM" id="Phobius"/>
    </source>
</evidence>
<keyword evidence="1" id="KW-1133">Transmembrane helix</keyword>
<keyword evidence="3" id="KW-1185">Reference proteome</keyword>
<evidence type="ECO:0008006" key="4">
    <source>
        <dbReference type="Google" id="ProtNLM"/>
    </source>
</evidence>
<dbReference type="RefSeq" id="WP_378209437.1">
    <property type="nucleotide sequence ID" value="NZ_JBHLZP010000295.1"/>
</dbReference>
<feature type="transmembrane region" description="Helical" evidence="1">
    <location>
        <begin position="64"/>
        <end position="82"/>
    </location>
</feature>